<organism evidence="2 3">
    <name type="scientific">Aeoliella straminimaris</name>
    <dbReference type="NCBI Taxonomy" id="2954799"/>
    <lineage>
        <taxon>Bacteria</taxon>
        <taxon>Pseudomonadati</taxon>
        <taxon>Planctomycetota</taxon>
        <taxon>Planctomycetia</taxon>
        <taxon>Pirellulales</taxon>
        <taxon>Lacipirellulaceae</taxon>
        <taxon>Aeoliella</taxon>
    </lineage>
</organism>
<accession>A0A9X2JKM1</accession>
<gene>
    <name evidence="2" type="ORF">NG895_23415</name>
</gene>
<evidence type="ECO:0000313" key="2">
    <source>
        <dbReference type="EMBL" id="MCO6046859.1"/>
    </source>
</evidence>
<name>A0A9X2JKM1_9BACT</name>
<protein>
    <submittedName>
        <fullName evidence="2">Uncharacterized protein</fullName>
    </submittedName>
</protein>
<dbReference type="EMBL" id="JAMXLR010000077">
    <property type="protein sequence ID" value="MCO6046859.1"/>
    <property type="molecule type" value="Genomic_DNA"/>
</dbReference>
<dbReference type="RefSeq" id="WP_252854968.1">
    <property type="nucleotide sequence ID" value="NZ_JAMXLR010000077.1"/>
</dbReference>
<comment type="caution">
    <text evidence="2">The sequence shown here is derived from an EMBL/GenBank/DDBJ whole genome shotgun (WGS) entry which is preliminary data.</text>
</comment>
<dbReference type="AlphaFoldDB" id="A0A9X2JKM1"/>
<feature type="transmembrane region" description="Helical" evidence="1">
    <location>
        <begin position="38"/>
        <end position="59"/>
    </location>
</feature>
<proteinExistence type="predicted"/>
<keyword evidence="1" id="KW-0812">Transmembrane</keyword>
<feature type="transmembrane region" description="Helical" evidence="1">
    <location>
        <begin position="65"/>
        <end position="84"/>
    </location>
</feature>
<sequence>MLDFLAETVFQPAMGVLQGVAGLMWPSKDAEVLRLQRWCLACLVGFLSATALTVVALSLAWWMLALPPAVVAFVLGLACGKLGARIEKKCSD</sequence>
<evidence type="ECO:0000313" key="3">
    <source>
        <dbReference type="Proteomes" id="UP001155241"/>
    </source>
</evidence>
<keyword evidence="1" id="KW-0472">Membrane</keyword>
<dbReference type="Proteomes" id="UP001155241">
    <property type="component" value="Unassembled WGS sequence"/>
</dbReference>
<keyword evidence="1" id="KW-1133">Transmembrane helix</keyword>
<evidence type="ECO:0000256" key="1">
    <source>
        <dbReference type="SAM" id="Phobius"/>
    </source>
</evidence>
<keyword evidence="3" id="KW-1185">Reference proteome</keyword>
<reference evidence="2" key="1">
    <citation type="submission" date="2022-06" db="EMBL/GenBank/DDBJ databases">
        <title>Aeoliella straminimaris, a novel planctomycete from sediments.</title>
        <authorList>
            <person name="Vitorino I.R."/>
            <person name="Lage O.M."/>
        </authorList>
    </citation>
    <scope>NUCLEOTIDE SEQUENCE</scope>
    <source>
        <strain evidence="2">ICT_H6.2</strain>
    </source>
</reference>